<name>A0A7J5ZNN4_AMEME</name>
<gene>
    <name evidence="1" type="ORF">AMELA_G00261100</name>
</gene>
<evidence type="ECO:0000313" key="2">
    <source>
        <dbReference type="Proteomes" id="UP000593565"/>
    </source>
</evidence>
<dbReference type="EMBL" id="JAAGNN010000025">
    <property type="protein sequence ID" value="KAF4072262.1"/>
    <property type="molecule type" value="Genomic_DNA"/>
</dbReference>
<dbReference type="Proteomes" id="UP000593565">
    <property type="component" value="Unassembled WGS sequence"/>
</dbReference>
<reference evidence="1 2" key="1">
    <citation type="submission" date="2020-02" db="EMBL/GenBank/DDBJ databases">
        <title>A chromosome-scale genome assembly of the black bullhead catfish (Ameiurus melas).</title>
        <authorList>
            <person name="Wen M."/>
            <person name="Zham M."/>
            <person name="Cabau C."/>
            <person name="Klopp C."/>
            <person name="Donnadieu C."/>
            <person name="Roques C."/>
            <person name="Bouchez O."/>
            <person name="Lampietro C."/>
            <person name="Jouanno E."/>
            <person name="Herpin A."/>
            <person name="Louis A."/>
            <person name="Berthelot C."/>
            <person name="Parey E."/>
            <person name="Roest-Crollius H."/>
            <person name="Braasch I."/>
            <person name="Postlethwait J."/>
            <person name="Robinson-Rechavi M."/>
            <person name="Echchiki A."/>
            <person name="Begum T."/>
            <person name="Montfort J."/>
            <person name="Schartl M."/>
            <person name="Bobe J."/>
            <person name="Guiguen Y."/>
        </authorList>
    </citation>
    <scope>NUCLEOTIDE SEQUENCE [LARGE SCALE GENOMIC DNA]</scope>
    <source>
        <strain evidence="1">M_S1</strain>
        <tissue evidence="1">Blood</tissue>
    </source>
</reference>
<comment type="caution">
    <text evidence="1">The sequence shown here is derived from an EMBL/GenBank/DDBJ whole genome shotgun (WGS) entry which is preliminary data.</text>
</comment>
<proteinExistence type="predicted"/>
<organism evidence="1 2">
    <name type="scientific">Ameiurus melas</name>
    <name type="common">Black bullhead</name>
    <name type="synonym">Silurus melas</name>
    <dbReference type="NCBI Taxonomy" id="219545"/>
    <lineage>
        <taxon>Eukaryota</taxon>
        <taxon>Metazoa</taxon>
        <taxon>Chordata</taxon>
        <taxon>Craniata</taxon>
        <taxon>Vertebrata</taxon>
        <taxon>Euteleostomi</taxon>
        <taxon>Actinopterygii</taxon>
        <taxon>Neopterygii</taxon>
        <taxon>Teleostei</taxon>
        <taxon>Ostariophysi</taxon>
        <taxon>Siluriformes</taxon>
        <taxon>Ictaluridae</taxon>
        <taxon>Ameiurus</taxon>
    </lineage>
</organism>
<keyword evidence="2" id="KW-1185">Reference proteome</keyword>
<sequence>MWSGTIQPPNPFNPPASGVPEDVPLTQAAVEKTPINQIRSCLACGQPNSRYLGDGSSVHFLYQVGDVKYFYCSRKVFEAYSAEGLLVVCAVCRSRQKDC</sequence>
<accession>A0A7J5ZNN4</accession>
<dbReference type="AlphaFoldDB" id="A0A7J5ZNN4"/>
<protein>
    <submittedName>
        <fullName evidence="1">Uncharacterized protein</fullName>
    </submittedName>
</protein>
<evidence type="ECO:0000313" key="1">
    <source>
        <dbReference type="EMBL" id="KAF4072262.1"/>
    </source>
</evidence>